<name>A0A7K3MF55_9BACE</name>
<evidence type="ECO:0000259" key="1">
    <source>
        <dbReference type="Pfam" id="PF16377"/>
    </source>
</evidence>
<dbReference type="InterPro" id="IPR032271">
    <property type="entry name" value="DUF4987"/>
</dbReference>
<protein>
    <submittedName>
        <fullName evidence="2">DUF4302 domain-containing protein</fullName>
    </submittedName>
</protein>
<evidence type="ECO:0000313" key="3">
    <source>
        <dbReference type="Proteomes" id="UP000298073"/>
    </source>
</evidence>
<dbReference type="InterPro" id="IPR025396">
    <property type="entry name" value="DUF4302"/>
</dbReference>
<sequence length="433" mass="48572">MIMKLNRTLLYILAMLPALLLQSCLKNQEDIFDAPSSIRMQEMLDNTKKILTSSEEGWIFDYYPDRYLSYGGFVYTVKFDNQEATVGSELAPGLFESSLYKMTNDNGPVLSFDSYNTLMHFFSTPSSSHYEGYDGDFEFIIMEVTNDLITLRGKRTGNEMYLRRLTKNAADYINAISVVSENLILSSATGTVGSQELTCLIDLDTRYMELTYMKGDEGIVVGNSFIPSETGIRFYQPIEINGASISELAYNADTYTFSGKDSAGNDVTLTGNLPADYTPFDQFAGTYELNYQYGSIDVTLVADKENNRYLIQGLNENYNVVANYVRSKGYLNITSQKVGESGGKQIWLCGWGLDAEGYFSWSTECGMFLVKDTAKEGTYKFVTNTYRDTPADSFILYEFNGAPSSNTVLGEASAPWLINDEYRVPYPTSIVKK</sequence>
<dbReference type="PROSITE" id="PS51257">
    <property type="entry name" value="PROKAR_LIPOPROTEIN"/>
    <property type="match status" value="1"/>
</dbReference>
<comment type="caution">
    <text evidence="2">The sequence shown here is derived from an EMBL/GenBank/DDBJ whole genome shotgun (WGS) entry which is preliminary data.</text>
</comment>
<dbReference type="AlphaFoldDB" id="A0A7K3MF55"/>
<gene>
    <name evidence="2" type="ORF">E4T97_18290</name>
</gene>
<proteinExistence type="predicted"/>
<feature type="domain" description="DUF4987" evidence="1">
    <location>
        <begin position="260"/>
        <end position="396"/>
    </location>
</feature>
<reference evidence="2 3" key="1">
    <citation type="submission" date="2019-03" db="EMBL/GenBank/DDBJ databases">
        <title>Diversity of the mouse oral microbiome.</title>
        <authorList>
            <person name="Joseph S."/>
            <person name="Aduse-Opoku J."/>
            <person name="Curtis M."/>
            <person name="Wade W."/>
            <person name="Hashim A."/>
        </authorList>
    </citation>
    <scope>NUCLEOTIDE SEQUENCE [LARGE SCALE GENOMIC DNA]</scope>
    <source>
        <strain evidence="2 3">P2318</strain>
    </source>
</reference>
<organism evidence="2 3">
    <name type="scientific">Bacteroides acidifaciens</name>
    <dbReference type="NCBI Taxonomy" id="85831"/>
    <lineage>
        <taxon>Bacteria</taxon>
        <taxon>Pseudomonadati</taxon>
        <taxon>Bacteroidota</taxon>
        <taxon>Bacteroidia</taxon>
        <taxon>Bacteroidales</taxon>
        <taxon>Bacteroidaceae</taxon>
        <taxon>Bacteroides</taxon>
    </lineage>
</organism>
<dbReference type="Pfam" id="PF16377">
    <property type="entry name" value="DUF4987"/>
    <property type="match status" value="1"/>
</dbReference>
<dbReference type="Proteomes" id="UP000298073">
    <property type="component" value="Unassembled WGS sequence"/>
</dbReference>
<dbReference type="EMBL" id="SPPV01000058">
    <property type="protein sequence ID" value="TFU45568.1"/>
    <property type="molecule type" value="Genomic_DNA"/>
</dbReference>
<evidence type="ECO:0000313" key="2">
    <source>
        <dbReference type="EMBL" id="TFU45568.1"/>
    </source>
</evidence>
<dbReference type="Pfam" id="PF14135">
    <property type="entry name" value="DUF4302"/>
    <property type="match status" value="1"/>
</dbReference>
<accession>A0A7K3MF55</accession>